<name>A0ABD1NK89_9FABA</name>
<accession>A0ABD1NK89</accession>
<evidence type="ECO:0000313" key="2">
    <source>
        <dbReference type="Proteomes" id="UP001603857"/>
    </source>
</evidence>
<reference evidence="1 2" key="1">
    <citation type="submission" date="2024-08" db="EMBL/GenBank/DDBJ databases">
        <title>Insights into the chromosomal genome structure of Flemingia macrophylla.</title>
        <authorList>
            <person name="Ding Y."/>
            <person name="Zhao Y."/>
            <person name="Bi W."/>
            <person name="Wu M."/>
            <person name="Zhao G."/>
            <person name="Gong Y."/>
            <person name="Li W."/>
            <person name="Zhang P."/>
        </authorList>
    </citation>
    <scope>NUCLEOTIDE SEQUENCE [LARGE SCALE GENOMIC DNA]</scope>
    <source>
        <strain evidence="1">DYQJB</strain>
        <tissue evidence="1">Leaf</tissue>
    </source>
</reference>
<dbReference type="Proteomes" id="UP001603857">
    <property type="component" value="Unassembled WGS sequence"/>
</dbReference>
<keyword evidence="2" id="KW-1185">Reference proteome</keyword>
<sequence length="80" mass="8837">MAKWPPPLPFSMNASANTLKRACLCPEVHGLLKRASVFLVDDVNDTALLRKLFDVAPFNHVLHLAAQANVQYAIKVILVL</sequence>
<organism evidence="1 2">
    <name type="scientific">Flemingia macrophylla</name>
    <dbReference type="NCBI Taxonomy" id="520843"/>
    <lineage>
        <taxon>Eukaryota</taxon>
        <taxon>Viridiplantae</taxon>
        <taxon>Streptophyta</taxon>
        <taxon>Embryophyta</taxon>
        <taxon>Tracheophyta</taxon>
        <taxon>Spermatophyta</taxon>
        <taxon>Magnoliopsida</taxon>
        <taxon>eudicotyledons</taxon>
        <taxon>Gunneridae</taxon>
        <taxon>Pentapetalae</taxon>
        <taxon>rosids</taxon>
        <taxon>fabids</taxon>
        <taxon>Fabales</taxon>
        <taxon>Fabaceae</taxon>
        <taxon>Papilionoideae</taxon>
        <taxon>50 kb inversion clade</taxon>
        <taxon>NPAAA clade</taxon>
        <taxon>indigoferoid/millettioid clade</taxon>
        <taxon>Phaseoleae</taxon>
        <taxon>Flemingia</taxon>
    </lineage>
</organism>
<proteinExistence type="predicted"/>
<evidence type="ECO:0000313" key="1">
    <source>
        <dbReference type="EMBL" id="KAL2348555.1"/>
    </source>
</evidence>
<comment type="caution">
    <text evidence="1">The sequence shown here is derived from an EMBL/GenBank/DDBJ whole genome shotgun (WGS) entry which is preliminary data.</text>
</comment>
<dbReference type="EMBL" id="JBGMDY010000001">
    <property type="protein sequence ID" value="KAL2348555.1"/>
    <property type="molecule type" value="Genomic_DNA"/>
</dbReference>
<protein>
    <recommendedName>
        <fullName evidence="3">NAD(P)-binding domain-containing protein</fullName>
    </recommendedName>
</protein>
<dbReference type="AlphaFoldDB" id="A0ABD1NK89"/>
<gene>
    <name evidence="1" type="ORF">Fmac_002555</name>
</gene>
<evidence type="ECO:0008006" key="3">
    <source>
        <dbReference type="Google" id="ProtNLM"/>
    </source>
</evidence>